<dbReference type="EMBL" id="JAFBDT010000003">
    <property type="protein sequence ID" value="MBM7561110.1"/>
    <property type="molecule type" value="Genomic_DNA"/>
</dbReference>
<gene>
    <name evidence="17" type="ORF">JOC49_000627</name>
</gene>
<evidence type="ECO:0000259" key="15">
    <source>
        <dbReference type="PROSITE" id="PS50109"/>
    </source>
</evidence>
<keyword evidence="10" id="KW-0067">ATP-binding</keyword>
<sequence>MIFIAFNLIFRMYSQSIAKKELQDTMTSVELLIKQQLTATDLTQESILEKVQLIRKTLKISSLSTSAEFIIVDAKDKVRFPQNDEENGMKLQLLEDAIQNAEDSASDTITSFRSEGRKYYMSYRELSALKVSKAKGVSNKLIFLIDSHALSPVMRTMNVVLTVIVAIAFIISGMVSLKLSKSISKPLVELSLQAKEIGKGVFLKLPSDDSSIELHELTQSMNDMSKRLTDLDKAQKLFLQNASHEIRTPLMSIQGYAEGISKGIFSDTTKTADIICEESKRLNQLVDELLTLSRIENNTDESEFYVLNLSDVMKEVVQKIEGYALREQKKINVMLPPDVIMIKANDALLSQAMINIISNGIKYAHSNVDIAISKENHMVMIKIKDDGDGIPVQDLPHIFDRFYKGKNGNFGLGLAIVKSAILSLKGSIRAYNENGAVFEIKFQVIT</sequence>
<comment type="catalytic activity">
    <reaction evidence="1">
        <text>ATP + protein L-histidine = ADP + protein N-phospho-L-histidine.</text>
        <dbReference type="EC" id="2.7.13.3"/>
    </reaction>
</comment>
<evidence type="ECO:0000256" key="11">
    <source>
        <dbReference type="ARBA" id="ARBA00022989"/>
    </source>
</evidence>
<dbReference type="Gene3D" id="1.10.287.130">
    <property type="match status" value="1"/>
</dbReference>
<dbReference type="InterPro" id="IPR050398">
    <property type="entry name" value="HssS/ArlS-like"/>
</dbReference>
<keyword evidence="18" id="KW-1185">Reference proteome</keyword>
<dbReference type="PROSITE" id="PS50109">
    <property type="entry name" value="HIS_KIN"/>
    <property type="match status" value="1"/>
</dbReference>
<dbReference type="InterPro" id="IPR003660">
    <property type="entry name" value="HAMP_dom"/>
</dbReference>
<evidence type="ECO:0000256" key="5">
    <source>
        <dbReference type="ARBA" id="ARBA00022553"/>
    </source>
</evidence>
<evidence type="ECO:0000313" key="17">
    <source>
        <dbReference type="EMBL" id="MBM7561110.1"/>
    </source>
</evidence>
<dbReference type="Gene3D" id="3.30.565.10">
    <property type="entry name" value="Histidine kinase-like ATPase, C-terminal domain"/>
    <property type="match status" value="1"/>
</dbReference>
<evidence type="ECO:0000256" key="13">
    <source>
        <dbReference type="ARBA" id="ARBA00023136"/>
    </source>
</evidence>
<comment type="subcellular location">
    <subcellularLocation>
        <location evidence="2">Cell membrane</location>
        <topology evidence="2">Multi-pass membrane protein</topology>
    </subcellularLocation>
</comment>
<evidence type="ECO:0000256" key="2">
    <source>
        <dbReference type="ARBA" id="ARBA00004651"/>
    </source>
</evidence>
<feature type="domain" description="HAMP" evidence="16">
    <location>
        <begin position="181"/>
        <end position="233"/>
    </location>
</feature>
<dbReference type="PANTHER" id="PTHR45528">
    <property type="entry name" value="SENSOR HISTIDINE KINASE CPXA"/>
    <property type="match status" value="1"/>
</dbReference>
<dbReference type="InterPro" id="IPR005467">
    <property type="entry name" value="His_kinase_dom"/>
</dbReference>
<dbReference type="SMART" id="SM00304">
    <property type="entry name" value="HAMP"/>
    <property type="match status" value="1"/>
</dbReference>
<dbReference type="SMART" id="SM00388">
    <property type="entry name" value="HisKA"/>
    <property type="match status" value="1"/>
</dbReference>
<reference evidence="17 18" key="1">
    <citation type="submission" date="2021-01" db="EMBL/GenBank/DDBJ databases">
        <title>Genomic Encyclopedia of Type Strains, Phase IV (KMG-IV): sequencing the most valuable type-strain genomes for metagenomic binning, comparative biology and taxonomic classification.</title>
        <authorList>
            <person name="Goeker M."/>
        </authorList>
    </citation>
    <scope>NUCLEOTIDE SEQUENCE [LARGE SCALE GENOMIC DNA]</scope>
    <source>
        <strain evidence="17 18">DSM 24436</strain>
    </source>
</reference>
<dbReference type="SMART" id="SM00387">
    <property type="entry name" value="HATPase_c"/>
    <property type="match status" value="1"/>
</dbReference>
<evidence type="ECO:0000256" key="4">
    <source>
        <dbReference type="ARBA" id="ARBA00022475"/>
    </source>
</evidence>
<dbReference type="Proteomes" id="UP000767854">
    <property type="component" value="Unassembled WGS sequence"/>
</dbReference>
<protein>
    <recommendedName>
        <fullName evidence="3">histidine kinase</fullName>
        <ecNumber evidence="3">2.7.13.3</ecNumber>
    </recommendedName>
</protein>
<dbReference type="PROSITE" id="PS50885">
    <property type="entry name" value="HAMP"/>
    <property type="match status" value="1"/>
</dbReference>
<dbReference type="InterPro" id="IPR036890">
    <property type="entry name" value="HATPase_C_sf"/>
</dbReference>
<dbReference type="InterPro" id="IPR036097">
    <property type="entry name" value="HisK_dim/P_sf"/>
</dbReference>
<evidence type="ECO:0000313" key="18">
    <source>
        <dbReference type="Proteomes" id="UP000767854"/>
    </source>
</evidence>
<dbReference type="SUPFAM" id="SSF47384">
    <property type="entry name" value="Homodimeric domain of signal transducing histidine kinase"/>
    <property type="match status" value="1"/>
</dbReference>
<dbReference type="GO" id="GO:0016301">
    <property type="term" value="F:kinase activity"/>
    <property type="evidence" value="ECO:0007669"/>
    <property type="project" value="UniProtKB-KW"/>
</dbReference>
<dbReference type="CDD" id="cd00082">
    <property type="entry name" value="HisKA"/>
    <property type="match status" value="1"/>
</dbReference>
<organism evidence="17 18">
    <name type="scientific">Fusibacter tunisiensis</name>
    <dbReference type="NCBI Taxonomy" id="1008308"/>
    <lineage>
        <taxon>Bacteria</taxon>
        <taxon>Bacillati</taxon>
        <taxon>Bacillota</taxon>
        <taxon>Clostridia</taxon>
        <taxon>Eubacteriales</taxon>
        <taxon>Eubacteriales Family XII. Incertae Sedis</taxon>
        <taxon>Fusibacter</taxon>
    </lineage>
</organism>
<keyword evidence="6" id="KW-0808">Transferase</keyword>
<keyword evidence="5" id="KW-0597">Phosphoprotein</keyword>
<dbReference type="CDD" id="cd00075">
    <property type="entry name" value="HATPase"/>
    <property type="match status" value="1"/>
</dbReference>
<dbReference type="Gene3D" id="6.10.340.10">
    <property type="match status" value="1"/>
</dbReference>
<dbReference type="Pfam" id="PF02518">
    <property type="entry name" value="HATPase_c"/>
    <property type="match status" value="1"/>
</dbReference>
<keyword evidence="12" id="KW-0902">Two-component regulatory system</keyword>
<evidence type="ECO:0000256" key="7">
    <source>
        <dbReference type="ARBA" id="ARBA00022692"/>
    </source>
</evidence>
<keyword evidence="9 17" id="KW-0418">Kinase</keyword>
<evidence type="ECO:0000256" key="14">
    <source>
        <dbReference type="SAM" id="Phobius"/>
    </source>
</evidence>
<keyword evidence="11 14" id="KW-1133">Transmembrane helix</keyword>
<evidence type="ECO:0000256" key="6">
    <source>
        <dbReference type="ARBA" id="ARBA00022679"/>
    </source>
</evidence>
<evidence type="ECO:0000256" key="8">
    <source>
        <dbReference type="ARBA" id="ARBA00022741"/>
    </source>
</evidence>
<evidence type="ECO:0000256" key="9">
    <source>
        <dbReference type="ARBA" id="ARBA00022777"/>
    </source>
</evidence>
<dbReference type="PRINTS" id="PR00344">
    <property type="entry name" value="BCTRLSENSOR"/>
</dbReference>
<accession>A0ABS2MNY6</accession>
<dbReference type="SUPFAM" id="SSF55874">
    <property type="entry name" value="ATPase domain of HSP90 chaperone/DNA topoisomerase II/histidine kinase"/>
    <property type="match status" value="1"/>
</dbReference>
<evidence type="ECO:0000256" key="12">
    <source>
        <dbReference type="ARBA" id="ARBA00023012"/>
    </source>
</evidence>
<keyword evidence="8" id="KW-0547">Nucleotide-binding</keyword>
<proteinExistence type="predicted"/>
<dbReference type="Pfam" id="PF00512">
    <property type="entry name" value="HisKA"/>
    <property type="match status" value="1"/>
</dbReference>
<name>A0ABS2MNY6_9FIRM</name>
<dbReference type="InterPro" id="IPR003594">
    <property type="entry name" value="HATPase_dom"/>
</dbReference>
<dbReference type="InterPro" id="IPR003661">
    <property type="entry name" value="HisK_dim/P_dom"/>
</dbReference>
<keyword evidence="7 14" id="KW-0812">Transmembrane</keyword>
<dbReference type="PANTHER" id="PTHR45528:SF1">
    <property type="entry name" value="SENSOR HISTIDINE KINASE CPXA"/>
    <property type="match status" value="1"/>
</dbReference>
<comment type="caution">
    <text evidence="17">The sequence shown here is derived from an EMBL/GenBank/DDBJ whole genome shotgun (WGS) entry which is preliminary data.</text>
</comment>
<evidence type="ECO:0000256" key="3">
    <source>
        <dbReference type="ARBA" id="ARBA00012438"/>
    </source>
</evidence>
<dbReference type="Pfam" id="PF00672">
    <property type="entry name" value="HAMP"/>
    <property type="match status" value="1"/>
</dbReference>
<feature type="transmembrane region" description="Helical" evidence="14">
    <location>
        <begin position="157"/>
        <end position="177"/>
    </location>
</feature>
<evidence type="ECO:0000256" key="1">
    <source>
        <dbReference type="ARBA" id="ARBA00000085"/>
    </source>
</evidence>
<evidence type="ECO:0000256" key="10">
    <source>
        <dbReference type="ARBA" id="ARBA00022840"/>
    </source>
</evidence>
<dbReference type="InterPro" id="IPR004358">
    <property type="entry name" value="Sig_transdc_His_kin-like_C"/>
</dbReference>
<keyword evidence="13 14" id="KW-0472">Membrane</keyword>
<evidence type="ECO:0000259" key="16">
    <source>
        <dbReference type="PROSITE" id="PS50885"/>
    </source>
</evidence>
<dbReference type="EC" id="2.7.13.3" evidence="3"/>
<feature type="domain" description="Histidine kinase" evidence="15">
    <location>
        <begin position="241"/>
        <end position="446"/>
    </location>
</feature>
<keyword evidence="4" id="KW-1003">Cell membrane</keyword>